<feature type="domain" description="SAF" evidence="5">
    <location>
        <begin position="206"/>
        <end position="268"/>
    </location>
</feature>
<feature type="chain" id="PRO_5009524606" evidence="4">
    <location>
        <begin position="28"/>
        <end position="331"/>
    </location>
</feature>
<evidence type="ECO:0000313" key="6">
    <source>
        <dbReference type="EMBL" id="OGG95270.1"/>
    </source>
</evidence>
<dbReference type="PANTHER" id="PTHR36307:SF1">
    <property type="entry name" value="FLAGELLA BASAL BODY P-RING FORMATION PROTEIN FLGA"/>
    <property type="match status" value="1"/>
</dbReference>
<evidence type="ECO:0000256" key="2">
    <source>
        <dbReference type="ARBA" id="ARBA00022729"/>
    </source>
</evidence>
<dbReference type="GO" id="GO:0044780">
    <property type="term" value="P:bacterial-type flagellum assembly"/>
    <property type="evidence" value="ECO:0007669"/>
    <property type="project" value="InterPro"/>
</dbReference>
<keyword evidence="3" id="KW-0574">Periplasm</keyword>
<sequence length="331" mass="36184">MIRPIHSLLTGLALLVLAFFPGSPAEAAGIEGAQVIEIRVLPEAAVYGESYQLGDIAELDGFDIDLIQKLATVEVGKSPLPGRSQRVTKSQIESRLNGLIHPDQYQLLVPKTALVSRASIKISGSQLKEIISEEITKQFKDFKEVNVTLVSRIDDQFVPKGKASYRIARIGQPVKAGGVGSWAVGLEVDTKLFKKLVVRAKVEVIDEVVVAKDDIPKGKTIEEADLVTVEKDVSKLPQNYQSSSELVVGQQAKRQISQNESVRVSLVEEPIVLEKGQPVRLVYQNDKIYLSNIAIALRSGKKGEVVPVRTVDGKKTVYARIVDSEQVEVAL</sequence>
<proteinExistence type="predicted"/>
<gene>
    <name evidence="6" type="ORF">A2527_08860</name>
</gene>
<organism evidence="6 7">
    <name type="scientific">Candidatus Lambdaproteobacteria bacterium RIFOXYD2_FULL_50_16</name>
    <dbReference type="NCBI Taxonomy" id="1817772"/>
    <lineage>
        <taxon>Bacteria</taxon>
        <taxon>Pseudomonadati</taxon>
        <taxon>Pseudomonadota</taxon>
        <taxon>Candidatus Lambdaproteobacteria</taxon>
    </lineage>
</organism>
<keyword evidence="6" id="KW-0282">Flagellum</keyword>
<comment type="caution">
    <text evidence="6">The sequence shown here is derived from an EMBL/GenBank/DDBJ whole genome shotgun (WGS) entry which is preliminary data.</text>
</comment>
<dbReference type="GO" id="GO:0042597">
    <property type="term" value="C:periplasmic space"/>
    <property type="evidence" value="ECO:0007669"/>
    <property type="project" value="UniProtKB-SubCell"/>
</dbReference>
<dbReference type="PANTHER" id="PTHR36307">
    <property type="entry name" value="FLAGELLA BASAL BODY P-RING FORMATION PROTEIN FLGA"/>
    <property type="match status" value="1"/>
</dbReference>
<dbReference type="SMART" id="SM00858">
    <property type="entry name" value="SAF"/>
    <property type="match status" value="1"/>
</dbReference>
<dbReference type="STRING" id="1817772.A2527_08860"/>
<keyword evidence="6" id="KW-0969">Cilium</keyword>
<evidence type="ECO:0000313" key="7">
    <source>
        <dbReference type="Proteomes" id="UP000178449"/>
    </source>
</evidence>
<protein>
    <submittedName>
        <fullName evidence="6">Flagella basal body P-ring formation protein FlgA</fullName>
    </submittedName>
</protein>
<dbReference type="Gene3D" id="3.90.1210.10">
    <property type="entry name" value="Antifreeze-like/N-acetylneuraminic acid synthase C-terminal domain"/>
    <property type="match status" value="1"/>
</dbReference>
<dbReference type="Gene3D" id="2.30.30.760">
    <property type="match status" value="1"/>
</dbReference>
<comment type="subcellular location">
    <subcellularLocation>
        <location evidence="1">Periplasm</location>
    </subcellularLocation>
</comment>
<evidence type="ECO:0000259" key="5">
    <source>
        <dbReference type="SMART" id="SM00858"/>
    </source>
</evidence>
<feature type="signal peptide" evidence="4">
    <location>
        <begin position="1"/>
        <end position="27"/>
    </location>
</feature>
<dbReference type="Proteomes" id="UP000178449">
    <property type="component" value="Unassembled WGS sequence"/>
</dbReference>
<name>A0A1F6GAZ6_9PROT</name>
<keyword evidence="2 4" id="KW-0732">Signal</keyword>
<dbReference type="AlphaFoldDB" id="A0A1F6GAZ6"/>
<keyword evidence="6" id="KW-0966">Cell projection</keyword>
<dbReference type="InterPro" id="IPR017585">
    <property type="entry name" value="SAF_FlgA"/>
</dbReference>
<dbReference type="Pfam" id="PF13144">
    <property type="entry name" value="ChapFlgA"/>
    <property type="match status" value="1"/>
</dbReference>
<reference evidence="6 7" key="1">
    <citation type="journal article" date="2016" name="Nat. Commun.">
        <title>Thousands of microbial genomes shed light on interconnected biogeochemical processes in an aquifer system.</title>
        <authorList>
            <person name="Anantharaman K."/>
            <person name="Brown C.T."/>
            <person name="Hug L.A."/>
            <person name="Sharon I."/>
            <person name="Castelle C.J."/>
            <person name="Probst A.J."/>
            <person name="Thomas B.C."/>
            <person name="Singh A."/>
            <person name="Wilkins M.J."/>
            <person name="Karaoz U."/>
            <person name="Brodie E.L."/>
            <person name="Williams K.H."/>
            <person name="Hubbard S.S."/>
            <person name="Banfield J.F."/>
        </authorList>
    </citation>
    <scope>NUCLEOTIDE SEQUENCE [LARGE SCALE GENOMIC DNA]</scope>
</reference>
<dbReference type="InterPro" id="IPR013974">
    <property type="entry name" value="SAF"/>
</dbReference>
<dbReference type="EMBL" id="MFNE01000026">
    <property type="protein sequence ID" value="OGG95270.1"/>
    <property type="molecule type" value="Genomic_DNA"/>
</dbReference>
<dbReference type="CDD" id="cd11614">
    <property type="entry name" value="SAF_CpaB_FlgA_like"/>
    <property type="match status" value="1"/>
</dbReference>
<evidence type="ECO:0000256" key="3">
    <source>
        <dbReference type="ARBA" id="ARBA00022764"/>
    </source>
</evidence>
<evidence type="ECO:0000256" key="1">
    <source>
        <dbReference type="ARBA" id="ARBA00004418"/>
    </source>
</evidence>
<dbReference type="NCBIfam" id="TIGR03170">
    <property type="entry name" value="flgA_cterm"/>
    <property type="match status" value="1"/>
</dbReference>
<evidence type="ECO:0000256" key="4">
    <source>
        <dbReference type="SAM" id="SignalP"/>
    </source>
</evidence>
<accession>A0A1F6GAZ6</accession>
<dbReference type="InterPro" id="IPR039246">
    <property type="entry name" value="Flagellar_FlgA"/>
</dbReference>